<evidence type="ECO:0000313" key="2">
    <source>
        <dbReference type="Proteomes" id="UP001297370"/>
    </source>
</evidence>
<name>A0AAJ1B7R7_MEDGN</name>
<dbReference type="Proteomes" id="UP001297370">
    <property type="component" value="Unassembled WGS sequence"/>
</dbReference>
<evidence type="ECO:0000313" key="1">
    <source>
        <dbReference type="EMBL" id="MCB5620486.1"/>
    </source>
</evidence>
<protein>
    <submittedName>
        <fullName evidence="1">Uncharacterized protein</fullName>
    </submittedName>
</protein>
<organism evidence="1 2">
    <name type="scientific">Mediterraneibacter gnavus</name>
    <name type="common">Ruminococcus gnavus</name>
    <dbReference type="NCBI Taxonomy" id="33038"/>
    <lineage>
        <taxon>Bacteria</taxon>
        <taxon>Bacillati</taxon>
        <taxon>Bacillota</taxon>
        <taxon>Clostridia</taxon>
        <taxon>Lachnospirales</taxon>
        <taxon>Lachnospiraceae</taxon>
        <taxon>Mediterraneibacter</taxon>
    </lineage>
</organism>
<comment type="caution">
    <text evidence="1">The sequence shown here is derived from an EMBL/GenBank/DDBJ whole genome shotgun (WGS) entry which is preliminary data.</text>
</comment>
<dbReference type="AlphaFoldDB" id="A0AAJ1B7R7"/>
<reference evidence="1" key="1">
    <citation type="submission" date="2021-10" db="EMBL/GenBank/DDBJ databases">
        <title>Collection of gut derived symbiotic bacterial strains cultured from healthy donors.</title>
        <authorList>
            <person name="Lin H."/>
            <person name="Littmann E."/>
            <person name="Claire K."/>
            <person name="Pamer E."/>
        </authorList>
    </citation>
    <scope>NUCLEOTIDE SEQUENCE</scope>
    <source>
        <strain evidence="1">MSK.23.18</strain>
    </source>
</reference>
<dbReference type="EMBL" id="JAJBOM010000026">
    <property type="protein sequence ID" value="MCB5620486.1"/>
    <property type="molecule type" value="Genomic_DNA"/>
</dbReference>
<proteinExistence type="predicted"/>
<gene>
    <name evidence="1" type="ORF">LIQ08_15195</name>
</gene>
<dbReference type="RefSeq" id="WP_173867592.1">
    <property type="nucleotide sequence ID" value="NZ_JAAIQY010000023.1"/>
</dbReference>
<sequence>MIPEIEVTCGGERLFINSVTVEQYKKYISLMEKNDTEKFSGVMFFNKKIMQEMFGNELSLAAVGEIDAVEFLTAIKTVHFIMQNIVAEKMLNIVEVEQVEKEASAFDDYDRENGYEDEDEQPEENQWKVCGEIVDRVVKIAIRLLKNSYSQCMKENIVTLLDYLKFELDTINENQ</sequence>
<accession>A0AAJ1B7R7</accession>